<protein>
    <recommendedName>
        <fullName evidence="3">DUF3892 domain-containing protein</fullName>
    </recommendedName>
</protein>
<dbReference type="Proteomes" id="UP000075635">
    <property type="component" value="Unassembled WGS sequence"/>
</dbReference>
<evidence type="ECO:0008006" key="3">
    <source>
        <dbReference type="Google" id="ProtNLM"/>
    </source>
</evidence>
<evidence type="ECO:0000313" key="1">
    <source>
        <dbReference type="EMBL" id="KYF72466.1"/>
    </source>
</evidence>
<evidence type="ECO:0000313" key="2">
    <source>
        <dbReference type="Proteomes" id="UP000075635"/>
    </source>
</evidence>
<dbReference type="EMBL" id="JEMB01003444">
    <property type="protein sequence ID" value="KYF72466.1"/>
    <property type="molecule type" value="Genomic_DNA"/>
</dbReference>
<name>A0A150QXR4_SORCE</name>
<comment type="caution">
    <text evidence="1">The sequence shown here is derived from an EMBL/GenBank/DDBJ whole genome shotgun (WGS) entry which is preliminary data.</text>
</comment>
<reference evidence="1 2" key="1">
    <citation type="submission" date="2014-02" db="EMBL/GenBank/DDBJ databases">
        <title>The small core and large imbalanced accessory genome model reveals a collaborative survival strategy of Sorangium cellulosum strains in nature.</title>
        <authorList>
            <person name="Han K."/>
            <person name="Peng R."/>
            <person name="Blom J."/>
            <person name="Li Y.-Z."/>
        </authorList>
    </citation>
    <scope>NUCLEOTIDE SEQUENCE [LARGE SCALE GENOMIC DNA]</scope>
    <source>
        <strain evidence="1 2">So0011-07</strain>
    </source>
</reference>
<proteinExistence type="predicted"/>
<accession>A0A150QXR4</accession>
<organism evidence="1 2">
    <name type="scientific">Sorangium cellulosum</name>
    <name type="common">Polyangium cellulosum</name>
    <dbReference type="NCBI Taxonomy" id="56"/>
    <lineage>
        <taxon>Bacteria</taxon>
        <taxon>Pseudomonadati</taxon>
        <taxon>Myxococcota</taxon>
        <taxon>Polyangia</taxon>
        <taxon>Polyangiales</taxon>
        <taxon>Polyangiaceae</taxon>
        <taxon>Sorangium</taxon>
    </lineage>
</organism>
<gene>
    <name evidence="1" type="ORF">BE17_11655</name>
</gene>
<sequence length="97" mass="11501">MANYIGCVEHEDGRIKKLRVYESKEWKTKDRKTVVSEIDDSKTEYYTWYYNPKTEKYESGPQVNVVWVNRVAFLRTDRNNYAADNLGSLPPLDRCPF</sequence>
<dbReference type="AlphaFoldDB" id="A0A150QXR4"/>